<dbReference type="RefSeq" id="WP_118900870.1">
    <property type="nucleotide sequence ID" value="NZ_QOCR01000002.1"/>
</dbReference>
<dbReference type="AlphaFoldDB" id="A0A417ZID5"/>
<accession>A0A417ZID5</accession>
<reference evidence="1 2" key="1">
    <citation type="submission" date="2018-07" db="EMBL/GenBank/DDBJ databases">
        <title>Genome sequences of six Lactobacillus spp. isolated from bumble bee guts.</title>
        <authorList>
            <person name="Motta E.V.S."/>
            <person name="Moran N.A."/>
        </authorList>
    </citation>
    <scope>NUCLEOTIDE SEQUENCE [LARGE SCALE GENOMIC DNA]</scope>
    <source>
        <strain evidence="1 2">BI-1.1</strain>
    </source>
</reference>
<keyword evidence="2" id="KW-1185">Reference proteome</keyword>
<evidence type="ECO:0000313" key="2">
    <source>
        <dbReference type="Proteomes" id="UP000284109"/>
    </source>
</evidence>
<sequence>MNLLEAKMFEYFFYDQESKVRHILGLQYLEEFRKQLQQEDQDGQKDQEGQKEKHKKPPYYKILWESNNNLFFCNIHSNTDILYNSNVKYNNYSPKYYSDNKDKNSNFEFLDTKIENLWISQKPKLQKYFSDNPSMNSLEFFDYVFNKFEQLELDPLPKNFDQTIIFNVQKFDSSNSQQLDFLKVGEDFELNPVSLVEDKLKEALLIL</sequence>
<organism evidence="1 2">
    <name type="scientific">Bombilactobacillus bombi</name>
    <dbReference type="NCBI Taxonomy" id="1303590"/>
    <lineage>
        <taxon>Bacteria</taxon>
        <taxon>Bacillati</taxon>
        <taxon>Bacillota</taxon>
        <taxon>Bacilli</taxon>
        <taxon>Lactobacillales</taxon>
        <taxon>Lactobacillaceae</taxon>
        <taxon>Bombilactobacillus</taxon>
    </lineage>
</organism>
<proteinExistence type="predicted"/>
<name>A0A417ZID5_9LACO</name>
<comment type="caution">
    <text evidence="1">The sequence shown here is derived from an EMBL/GenBank/DDBJ whole genome shotgun (WGS) entry which is preliminary data.</text>
</comment>
<dbReference type="Proteomes" id="UP000284109">
    <property type="component" value="Unassembled WGS sequence"/>
</dbReference>
<dbReference type="EMBL" id="QOCR01000002">
    <property type="protein sequence ID" value="RHW51318.1"/>
    <property type="molecule type" value="Genomic_DNA"/>
</dbReference>
<gene>
    <name evidence="1" type="ORF">DS831_04670</name>
</gene>
<protein>
    <submittedName>
        <fullName evidence="1">Uncharacterized protein</fullName>
    </submittedName>
</protein>
<evidence type="ECO:0000313" key="1">
    <source>
        <dbReference type="EMBL" id="RHW51318.1"/>
    </source>
</evidence>